<reference evidence="1" key="1">
    <citation type="submission" date="2023-07" db="EMBL/GenBank/DDBJ databases">
        <authorList>
            <consortium name="AG Swart"/>
            <person name="Singh M."/>
            <person name="Singh A."/>
            <person name="Seah K."/>
            <person name="Emmerich C."/>
        </authorList>
    </citation>
    <scope>NUCLEOTIDE SEQUENCE</scope>
    <source>
        <strain evidence="1">DP1</strain>
    </source>
</reference>
<protein>
    <submittedName>
        <fullName evidence="1">Uncharacterized protein</fullName>
    </submittedName>
</protein>
<dbReference type="SUPFAM" id="SSF52047">
    <property type="entry name" value="RNI-like"/>
    <property type="match status" value="1"/>
</dbReference>
<dbReference type="AlphaFoldDB" id="A0AAD2D4M5"/>
<keyword evidence="2" id="KW-1185">Reference proteome</keyword>
<name>A0AAD2D4M5_EUPCR</name>
<dbReference type="InterPro" id="IPR032675">
    <property type="entry name" value="LRR_dom_sf"/>
</dbReference>
<proteinExistence type="predicted"/>
<comment type="caution">
    <text evidence="1">The sequence shown here is derived from an EMBL/GenBank/DDBJ whole genome shotgun (WGS) entry which is preliminary data.</text>
</comment>
<dbReference type="Gene3D" id="3.80.10.10">
    <property type="entry name" value="Ribonuclease Inhibitor"/>
    <property type="match status" value="1"/>
</dbReference>
<gene>
    <name evidence="1" type="ORF">ECRASSUSDP1_LOCUS21207</name>
</gene>
<accession>A0AAD2D4M5</accession>
<dbReference type="Proteomes" id="UP001295684">
    <property type="component" value="Unassembled WGS sequence"/>
</dbReference>
<organism evidence="1 2">
    <name type="scientific">Euplotes crassus</name>
    <dbReference type="NCBI Taxonomy" id="5936"/>
    <lineage>
        <taxon>Eukaryota</taxon>
        <taxon>Sar</taxon>
        <taxon>Alveolata</taxon>
        <taxon>Ciliophora</taxon>
        <taxon>Intramacronucleata</taxon>
        <taxon>Spirotrichea</taxon>
        <taxon>Hypotrichia</taxon>
        <taxon>Euplotida</taxon>
        <taxon>Euplotidae</taxon>
        <taxon>Moneuplotes</taxon>
    </lineage>
</organism>
<evidence type="ECO:0000313" key="2">
    <source>
        <dbReference type="Proteomes" id="UP001295684"/>
    </source>
</evidence>
<sequence length="253" mass="29220">MSISSTAEICSYELRVLTEEQVGERSVCTRVWDKYVDGLSNQQWYFYANYTSCVNFVKNYPFTFVTEDRKYVSNHRIIISRMRMKYYAKIRSHFTKNQNHITLCSYTLSGKRVNDMLKSLINNCGHLKILELSQIHITSKQFSTILLSASHLSTLNLLYSNISGPAPNFSTSPHKSRLNMLKMDWTQSPQKPFEILLNPFYFDTILSNLLQCCFGSSVIKVWILGAGLPRYRCEKLTQKFCKGGLGISFSEDF</sequence>
<evidence type="ECO:0000313" key="1">
    <source>
        <dbReference type="EMBL" id="CAI2379790.1"/>
    </source>
</evidence>
<dbReference type="EMBL" id="CAMPGE010021656">
    <property type="protein sequence ID" value="CAI2379790.1"/>
    <property type="molecule type" value="Genomic_DNA"/>
</dbReference>